<reference evidence="11" key="2">
    <citation type="submission" date="2021-02" db="EMBL/GenBank/DDBJ databases">
        <title>Infant gut strain persistence is associated with maternal origin, phylogeny, and functional potential including surface adhesion and iron acquisition.</title>
        <authorList>
            <person name="Lou Y.C."/>
        </authorList>
    </citation>
    <scope>NUCLEOTIDE SEQUENCE</scope>
    <source>
        <strain evidence="11">L3_108_103G1_dasL3_108_103G1_concoct_2</strain>
    </source>
</reference>
<dbReference type="PANTHER" id="PTHR42713">
    <property type="entry name" value="HISTIDINE KINASE-RELATED"/>
    <property type="match status" value="1"/>
</dbReference>
<keyword evidence="13" id="KW-1185">Reference proteome</keyword>
<evidence type="ECO:0000313" key="11">
    <source>
        <dbReference type="EMBL" id="MBS4884690.1"/>
    </source>
</evidence>
<feature type="domain" description="Response regulatory" evidence="10">
    <location>
        <begin position="3"/>
        <end position="120"/>
    </location>
</feature>
<dbReference type="PANTHER" id="PTHR42713:SF3">
    <property type="entry name" value="TRANSCRIPTIONAL REGULATORY PROTEIN HPTR"/>
    <property type="match status" value="1"/>
</dbReference>
<keyword evidence="6" id="KW-0238">DNA-binding</keyword>
<comment type="subcellular location">
    <subcellularLocation>
        <location evidence="1">Cytoplasm</location>
    </subcellularLocation>
</comment>
<dbReference type="Pfam" id="PF00072">
    <property type="entry name" value="Response_reg"/>
    <property type="match status" value="1"/>
</dbReference>
<dbReference type="CDD" id="cd17536">
    <property type="entry name" value="REC_YesN-like"/>
    <property type="match status" value="1"/>
</dbReference>
<dbReference type="GO" id="GO:0003700">
    <property type="term" value="F:DNA-binding transcription factor activity"/>
    <property type="evidence" value="ECO:0007669"/>
    <property type="project" value="InterPro"/>
</dbReference>
<dbReference type="SMART" id="SM00448">
    <property type="entry name" value="REC"/>
    <property type="match status" value="1"/>
</dbReference>
<organism evidence="12 13">
    <name type="scientific">Amedibacillus dolichus</name>
    <dbReference type="NCBI Taxonomy" id="31971"/>
    <lineage>
        <taxon>Bacteria</taxon>
        <taxon>Bacillati</taxon>
        <taxon>Bacillota</taxon>
        <taxon>Erysipelotrichia</taxon>
        <taxon>Erysipelotrichales</taxon>
        <taxon>Erysipelotrichaceae</taxon>
        <taxon>Amedibacillus</taxon>
    </lineage>
</organism>
<dbReference type="OrthoDB" id="9794370at2"/>
<reference evidence="12 13" key="1">
    <citation type="submission" date="2018-08" db="EMBL/GenBank/DDBJ databases">
        <title>A genome reference for cultivated species of the human gut microbiota.</title>
        <authorList>
            <person name="Zou Y."/>
            <person name="Xue W."/>
            <person name="Luo G."/>
        </authorList>
    </citation>
    <scope>NUCLEOTIDE SEQUENCE [LARGE SCALE GENOMIC DNA]</scope>
    <source>
        <strain evidence="12 13">AF35-6BH</strain>
    </source>
</reference>
<dbReference type="AlphaFoldDB" id="A0A415PEE7"/>
<dbReference type="SUPFAM" id="SSF46689">
    <property type="entry name" value="Homeodomain-like"/>
    <property type="match status" value="2"/>
</dbReference>
<dbReference type="GO" id="GO:0005737">
    <property type="term" value="C:cytoplasm"/>
    <property type="evidence" value="ECO:0007669"/>
    <property type="project" value="UniProtKB-SubCell"/>
</dbReference>
<accession>A0A415PEE7</accession>
<dbReference type="GO" id="GO:0043565">
    <property type="term" value="F:sequence-specific DNA binding"/>
    <property type="evidence" value="ECO:0007669"/>
    <property type="project" value="InterPro"/>
</dbReference>
<dbReference type="GO" id="GO:0000160">
    <property type="term" value="P:phosphorelay signal transduction system"/>
    <property type="evidence" value="ECO:0007669"/>
    <property type="project" value="UniProtKB-KW"/>
</dbReference>
<dbReference type="InterPro" id="IPR051552">
    <property type="entry name" value="HptR"/>
</dbReference>
<feature type="modified residue" description="4-aspartylphosphate" evidence="8">
    <location>
        <position position="55"/>
    </location>
</feature>
<dbReference type="Proteomes" id="UP000284868">
    <property type="component" value="Unassembled WGS sequence"/>
</dbReference>
<dbReference type="InterPro" id="IPR009057">
    <property type="entry name" value="Homeodomain-like_sf"/>
</dbReference>
<keyword evidence="7" id="KW-0804">Transcription</keyword>
<dbReference type="RefSeq" id="WP_118365564.1">
    <property type="nucleotide sequence ID" value="NZ_CAJKGD010000008.1"/>
</dbReference>
<dbReference type="EMBL" id="QRPK01000023">
    <property type="protein sequence ID" value="RHM11104.1"/>
    <property type="molecule type" value="Genomic_DNA"/>
</dbReference>
<evidence type="ECO:0000256" key="1">
    <source>
        <dbReference type="ARBA" id="ARBA00004496"/>
    </source>
</evidence>
<evidence type="ECO:0000256" key="3">
    <source>
        <dbReference type="ARBA" id="ARBA00022553"/>
    </source>
</evidence>
<dbReference type="InterPro" id="IPR011006">
    <property type="entry name" value="CheY-like_superfamily"/>
</dbReference>
<evidence type="ECO:0000256" key="7">
    <source>
        <dbReference type="ARBA" id="ARBA00023163"/>
    </source>
</evidence>
<dbReference type="PROSITE" id="PS50110">
    <property type="entry name" value="RESPONSE_REGULATORY"/>
    <property type="match status" value="1"/>
</dbReference>
<sequence length="520" mass="60387">MYKVMIVDDERLIRMTLKTMIDWHALDCEVVASAKDGEEAMKLFKLHQPEIVITDLKMPGMDGVELIEQIKADKPDTAVIALSNYSDFEYVRTAMKAGAFDYLLKVTLEKEDLISIITQAKQCCIANSTSNDEAMHTAIQALQQNLVLTKNEHLVNQAQYERIFALPYFVGYEAHYQLAYFRIDNIDFLYLDKIKDHHRLQAHLHDLIKECIPVSMEHTLLFISNHSGMILFDSGEKLRVVNICNSIIRNIAQYMDIAVSITVSDALHSFEDFIPAYERLLEAHEQRFYEGEGVLIQSEGYQPFHELSLDDLHVHLDILEAQKARDFASIAQLQQEALSYMREHWIDPKTVKDYFVFIFNNMEGNEISKGKKIAIPFDKLNEQIRMAETIEKLDEVLDESFTVIDSWLKSEETNKYRKEVVDVMEYVEAHLDQRLTLCMIAQHFEMSESTLSRMFKNETGKNMNYYINEKKMQKAMEILVNDAAMIKDVAAAVGMDDQLYFNKVFKKYYHVSPSEVRKKR</sequence>
<dbReference type="Gene3D" id="3.40.50.2300">
    <property type="match status" value="1"/>
</dbReference>
<keyword evidence="2" id="KW-0963">Cytoplasm</keyword>
<evidence type="ECO:0000313" key="12">
    <source>
        <dbReference type="EMBL" id="RHM11104.1"/>
    </source>
</evidence>
<evidence type="ECO:0000313" key="13">
    <source>
        <dbReference type="Proteomes" id="UP000284868"/>
    </source>
</evidence>
<evidence type="ECO:0000256" key="4">
    <source>
        <dbReference type="ARBA" id="ARBA00023012"/>
    </source>
</evidence>
<name>A0A415PEE7_9FIRM</name>
<proteinExistence type="predicted"/>
<protein>
    <submittedName>
        <fullName evidence="12">Response regulator</fullName>
    </submittedName>
</protein>
<evidence type="ECO:0000256" key="8">
    <source>
        <dbReference type="PROSITE-ProRule" id="PRU00169"/>
    </source>
</evidence>
<evidence type="ECO:0000256" key="6">
    <source>
        <dbReference type="ARBA" id="ARBA00023125"/>
    </source>
</evidence>
<evidence type="ECO:0000259" key="9">
    <source>
        <dbReference type="PROSITE" id="PS01124"/>
    </source>
</evidence>
<dbReference type="SMART" id="SM00342">
    <property type="entry name" value="HTH_ARAC"/>
    <property type="match status" value="1"/>
</dbReference>
<comment type="caution">
    <text evidence="12">The sequence shown here is derived from an EMBL/GenBank/DDBJ whole genome shotgun (WGS) entry which is preliminary data.</text>
</comment>
<feature type="domain" description="HTH araC/xylS-type" evidence="9">
    <location>
        <begin position="421"/>
        <end position="519"/>
    </location>
</feature>
<dbReference type="InterPro" id="IPR001789">
    <property type="entry name" value="Sig_transdc_resp-reg_receiver"/>
</dbReference>
<evidence type="ECO:0000259" key="10">
    <source>
        <dbReference type="PROSITE" id="PS50110"/>
    </source>
</evidence>
<gene>
    <name evidence="12" type="ORF">DWZ83_05790</name>
    <name evidence="11" type="ORF">KHZ85_07980</name>
</gene>
<dbReference type="PROSITE" id="PS01124">
    <property type="entry name" value="HTH_ARAC_FAMILY_2"/>
    <property type="match status" value="1"/>
</dbReference>
<dbReference type="EMBL" id="JAGZMZ010000021">
    <property type="protein sequence ID" value="MBS4884690.1"/>
    <property type="molecule type" value="Genomic_DNA"/>
</dbReference>
<keyword evidence="4" id="KW-0902">Two-component regulatory system</keyword>
<dbReference type="InterPro" id="IPR018060">
    <property type="entry name" value="HTH_AraC"/>
</dbReference>
<evidence type="ECO:0000256" key="5">
    <source>
        <dbReference type="ARBA" id="ARBA00023015"/>
    </source>
</evidence>
<dbReference type="Pfam" id="PF12833">
    <property type="entry name" value="HTH_18"/>
    <property type="match status" value="1"/>
</dbReference>
<evidence type="ECO:0000256" key="2">
    <source>
        <dbReference type="ARBA" id="ARBA00022490"/>
    </source>
</evidence>
<dbReference type="Proteomes" id="UP000753219">
    <property type="component" value="Unassembled WGS sequence"/>
</dbReference>
<dbReference type="Gene3D" id="1.10.10.60">
    <property type="entry name" value="Homeodomain-like"/>
    <property type="match status" value="2"/>
</dbReference>
<keyword evidence="5" id="KW-0805">Transcription regulation</keyword>
<dbReference type="SUPFAM" id="SSF52172">
    <property type="entry name" value="CheY-like"/>
    <property type="match status" value="1"/>
</dbReference>
<keyword evidence="3 8" id="KW-0597">Phosphoprotein</keyword>